<dbReference type="CDD" id="cd01949">
    <property type="entry name" value="GGDEF"/>
    <property type="match status" value="1"/>
</dbReference>
<feature type="compositionally biased region" description="Low complexity" evidence="3">
    <location>
        <begin position="334"/>
        <end position="346"/>
    </location>
</feature>
<dbReference type="PANTHER" id="PTHR45138:SF9">
    <property type="entry name" value="DIGUANYLATE CYCLASE DGCM-RELATED"/>
    <property type="match status" value="1"/>
</dbReference>
<evidence type="ECO:0000313" key="6">
    <source>
        <dbReference type="Proteomes" id="UP000245712"/>
    </source>
</evidence>
<accession>A0ABX5KF81</accession>
<dbReference type="InterPro" id="IPR043128">
    <property type="entry name" value="Rev_trsase/Diguanyl_cyclase"/>
</dbReference>
<dbReference type="SUPFAM" id="SSF55781">
    <property type="entry name" value="GAF domain-like"/>
    <property type="match status" value="1"/>
</dbReference>
<comment type="caution">
    <text evidence="5">The sequence shown here is derived from an EMBL/GenBank/DDBJ whole genome shotgun (WGS) entry which is preliminary data.</text>
</comment>
<dbReference type="PANTHER" id="PTHR45138">
    <property type="entry name" value="REGULATORY COMPONENTS OF SENSORY TRANSDUCTION SYSTEM"/>
    <property type="match status" value="1"/>
</dbReference>
<feature type="domain" description="GGDEF" evidence="4">
    <location>
        <begin position="223"/>
        <end position="373"/>
    </location>
</feature>
<organism evidence="5 6">
    <name type="scientific">Paraburkholderia unamae</name>
    <dbReference type="NCBI Taxonomy" id="219649"/>
    <lineage>
        <taxon>Bacteria</taxon>
        <taxon>Pseudomonadati</taxon>
        <taxon>Pseudomonadota</taxon>
        <taxon>Betaproteobacteria</taxon>
        <taxon>Burkholderiales</taxon>
        <taxon>Burkholderiaceae</taxon>
        <taxon>Paraburkholderia</taxon>
    </lineage>
</organism>
<dbReference type="SMART" id="SM00267">
    <property type="entry name" value="GGDEF"/>
    <property type="match status" value="1"/>
</dbReference>
<dbReference type="InterPro" id="IPR050469">
    <property type="entry name" value="Diguanylate_Cyclase"/>
</dbReference>
<evidence type="ECO:0000256" key="1">
    <source>
        <dbReference type="ARBA" id="ARBA00012528"/>
    </source>
</evidence>
<name>A0ABX5KF81_9BURK</name>
<feature type="region of interest" description="Disordered" evidence="3">
    <location>
        <begin position="326"/>
        <end position="346"/>
    </location>
</feature>
<proteinExistence type="predicted"/>
<evidence type="ECO:0000256" key="2">
    <source>
        <dbReference type="ARBA" id="ARBA00034247"/>
    </source>
</evidence>
<dbReference type="PROSITE" id="PS50887">
    <property type="entry name" value="GGDEF"/>
    <property type="match status" value="1"/>
</dbReference>
<dbReference type="SUPFAM" id="SSF55073">
    <property type="entry name" value="Nucleotide cyclase"/>
    <property type="match status" value="1"/>
</dbReference>
<dbReference type="EC" id="2.7.7.65" evidence="1"/>
<protein>
    <recommendedName>
        <fullName evidence="1">diguanylate cyclase</fullName>
        <ecNumber evidence="1">2.7.7.65</ecNumber>
    </recommendedName>
</protein>
<evidence type="ECO:0000259" key="4">
    <source>
        <dbReference type="PROSITE" id="PS50887"/>
    </source>
</evidence>
<dbReference type="Gene3D" id="3.30.450.40">
    <property type="match status" value="1"/>
</dbReference>
<reference evidence="5 6" key="1">
    <citation type="submission" date="2018-05" db="EMBL/GenBank/DDBJ databases">
        <title>Genomic Encyclopedia of Type Strains, Phase IV (KMG-V): Genome sequencing to study the core and pangenomes of soil and plant-associated prokaryotes.</title>
        <authorList>
            <person name="Whitman W."/>
        </authorList>
    </citation>
    <scope>NUCLEOTIDE SEQUENCE [LARGE SCALE GENOMIC DNA]</scope>
    <source>
        <strain evidence="5 6">SCZa-39</strain>
    </source>
</reference>
<dbReference type="NCBIfam" id="TIGR00254">
    <property type="entry name" value="GGDEF"/>
    <property type="match status" value="1"/>
</dbReference>
<dbReference type="InterPro" id="IPR029787">
    <property type="entry name" value="Nucleotide_cyclase"/>
</dbReference>
<dbReference type="Gene3D" id="3.30.70.270">
    <property type="match status" value="1"/>
</dbReference>
<dbReference type="EMBL" id="QEOB01000016">
    <property type="protein sequence ID" value="PVX76410.1"/>
    <property type="molecule type" value="Genomic_DNA"/>
</dbReference>
<sequence>MTHPGNQPVADLAALIETVQRNERALKSFQDVELRLIAAHDWSAFLEGVFVYLPEVFGLASVSVWLDRRTPLLRDLLEAECARADLEAHLKTGMQGGLALSHLCADNLPWLGRVSELEPAVSETFFGAQAAAGSAIVLPLLTRTQVLGYLCLASDDPARFDATMATDLLMRFTRVAAASLDNVAHREHLRRTGVTDPLTGLSNRRYFDERLHHEIRRASSHAAPMSCLFIDIDHFKLINDTHGHALGDLALGAIGTCLKQHVRVGDTVSRYGGEEFVALLLCELPDALAVAERIRRAVEAIELLDDEGERIALSVSIGVAPYRVSAPTHGQTDAPEAAEASPEAAARSLLDEADQAMYQAKHQGRNRVSLLAARQ</sequence>
<keyword evidence="6" id="KW-1185">Reference proteome</keyword>
<evidence type="ECO:0000256" key="3">
    <source>
        <dbReference type="SAM" id="MobiDB-lite"/>
    </source>
</evidence>
<dbReference type="Proteomes" id="UP000245712">
    <property type="component" value="Unassembled WGS sequence"/>
</dbReference>
<evidence type="ECO:0000313" key="5">
    <source>
        <dbReference type="EMBL" id="PVX76410.1"/>
    </source>
</evidence>
<gene>
    <name evidence="5" type="ORF">C7402_116195</name>
</gene>
<dbReference type="InterPro" id="IPR000160">
    <property type="entry name" value="GGDEF_dom"/>
</dbReference>
<comment type="catalytic activity">
    <reaction evidence="2">
        <text>2 GTP = 3',3'-c-di-GMP + 2 diphosphate</text>
        <dbReference type="Rhea" id="RHEA:24898"/>
        <dbReference type="ChEBI" id="CHEBI:33019"/>
        <dbReference type="ChEBI" id="CHEBI:37565"/>
        <dbReference type="ChEBI" id="CHEBI:58805"/>
        <dbReference type="EC" id="2.7.7.65"/>
    </reaction>
</comment>
<dbReference type="InterPro" id="IPR029016">
    <property type="entry name" value="GAF-like_dom_sf"/>
</dbReference>
<dbReference type="Pfam" id="PF00990">
    <property type="entry name" value="GGDEF"/>
    <property type="match status" value="1"/>
</dbReference>